<dbReference type="EMBL" id="CP136920">
    <property type="protein sequence ID" value="WOO39753.1"/>
    <property type="molecule type" value="Genomic_DNA"/>
</dbReference>
<organism evidence="2 3">
    <name type="scientific">Rubellicoccus peritrichatus</name>
    <dbReference type="NCBI Taxonomy" id="3080537"/>
    <lineage>
        <taxon>Bacteria</taxon>
        <taxon>Pseudomonadati</taxon>
        <taxon>Verrucomicrobiota</taxon>
        <taxon>Opitutia</taxon>
        <taxon>Puniceicoccales</taxon>
        <taxon>Cerasicoccaceae</taxon>
        <taxon>Rubellicoccus</taxon>
    </lineage>
</organism>
<proteinExistence type="predicted"/>
<dbReference type="Pfam" id="PF22352">
    <property type="entry name" value="K319L-like_PKD"/>
    <property type="match status" value="1"/>
</dbReference>
<dbReference type="RefSeq" id="WP_317831755.1">
    <property type="nucleotide sequence ID" value="NZ_CP136920.1"/>
</dbReference>
<feature type="transmembrane region" description="Helical" evidence="1">
    <location>
        <begin position="34"/>
        <end position="54"/>
    </location>
</feature>
<dbReference type="Gene3D" id="2.60.40.10">
    <property type="entry name" value="Immunoglobulins"/>
    <property type="match status" value="1"/>
</dbReference>
<name>A0AAQ3QTU0_9BACT</name>
<keyword evidence="1" id="KW-0812">Transmembrane</keyword>
<dbReference type="InterPro" id="IPR013783">
    <property type="entry name" value="Ig-like_fold"/>
</dbReference>
<dbReference type="Proteomes" id="UP001304300">
    <property type="component" value="Chromosome"/>
</dbReference>
<keyword evidence="1" id="KW-0472">Membrane</keyword>
<evidence type="ECO:0000313" key="2">
    <source>
        <dbReference type="EMBL" id="WOO39753.1"/>
    </source>
</evidence>
<evidence type="ECO:0000256" key="1">
    <source>
        <dbReference type="SAM" id="Phobius"/>
    </source>
</evidence>
<evidence type="ECO:0008006" key="4">
    <source>
        <dbReference type="Google" id="ProtNLM"/>
    </source>
</evidence>
<dbReference type="AlphaFoldDB" id="A0AAQ3QTU0"/>
<gene>
    <name evidence="2" type="ORF">RZN69_14105</name>
</gene>
<sequence length="304" mass="33028">MYRTNLYYWIVNGFSEVMFGKIEKKFYYRVVGQLYSAVILTVSISFSLFLTVLVHGSTLDESTNSNDFFRSVSAVDVPIGTTSLDGAVSDDGLPLNSVLSINWSQVSGPAPVTFADPNDRQTSVSFFEVGTYVLKLEASDGELSSSDTVTITIRSAPFNQWLTAHFTEEEMADTSLSGDLADPDIDGIINLIEYALGLDPRLTSMAGQPLVQFNGTHLDFQLTRLTTRTDLTYEVLASNNLESGWSVIARSIGGAAFVDVDGGTASIDESGSETVNVTVTDSVALEENLRSRFMKLRVLQDSGG</sequence>
<keyword evidence="3" id="KW-1185">Reference proteome</keyword>
<evidence type="ECO:0000313" key="3">
    <source>
        <dbReference type="Proteomes" id="UP001304300"/>
    </source>
</evidence>
<dbReference type="KEGG" id="puo:RZN69_14105"/>
<protein>
    <recommendedName>
        <fullName evidence="4">PKD domain-containing protein</fullName>
    </recommendedName>
</protein>
<reference evidence="2 3" key="1">
    <citation type="submission" date="2023-10" db="EMBL/GenBank/DDBJ databases">
        <title>Rubellicoccus peritrichatus gen. nov., sp. nov., isolated from an algae of coral reef tank.</title>
        <authorList>
            <person name="Luo J."/>
        </authorList>
    </citation>
    <scope>NUCLEOTIDE SEQUENCE [LARGE SCALE GENOMIC DNA]</scope>
    <source>
        <strain evidence="2 3">CR14</strain>
    </source>
</reference>
<keyword evidence="1" id="KW-1133">Transmembrane helix</keyword>
<accession>A0AAQ3QTU0</accession>